<dbReference type="SUPFAM" id="SSF69796">
    <property type="entry name" value="Thymidylate synthase-complementing protein Thy1"/>
    <property type="match status" value="1"/>
</dbReference>
<dbReference type="InterPro" id="IPR003669">
    <property type="entry name" value="Thymidylate_synthase_ThyX"/>
</dbReference>
<feature type="binding site" evidence="1">
    <location>
        <begin position="76"/>
        <end position="79"/>
    </location>
    <ligand>
        <name>dUMP</name>
        <dbReference type="ChEBI" id="CHEBI:246422"/>
        <note>ligand shared between dimeric partners</note>
    </ligand>
</feature>
<dbReference type="GO" id="GO:0004799">
    <property type="term" value="F:thymidylate synthase activity"/>
    <property type="evidence" value="ECO:0007669"/>
    <property type="project" value="TreeGrafter"/>
</dbReference>
<name>A0A2G9YDP3_9BACT</name>
<keyword evidence="1" id="KW-0489">Methyltransferase</keyword>
<dbReference type="InterPro" id="IPR036098">
    <property type="entry name" value="Thymidylate_synthase_ThyX_sf"/>
</dbReference>
<evidence type="ECO:0000256" key="1">
    <source>
        <dbReference type="HAMAP-Rule" id="MF_01408"/>
    </source>
</evidence>
<proteinExistence type="inferred from homology"/>
<organism evidence="2 3">
    <name type="scientific">Candidatus Portnoybacteria bacterium CG23_combo_of_CG06-09_8_20_14_all_37_13</name>
    <dbReference type="NCBI Taxonomy" id="1974819"/>
    <lineage>
        <taxon>Bacteria</taxon>
        <taxon>Candidatus Portnoyibacteriota</taxon>
    </lineage>
</organism>
<feature type="binding site" evidence="1">
    <location>
        <begin position="158"/>
        <end position="160"/>
    </location>
    <ligand>
        <name>FAD</name>
        <dbReference type="ChEBI" id="CHEBI:57692"/>
        <note>ligand shared between neighboring subunits</note>
    </ligand>
</feature>
<dbReference type="Proteomes" id="UP000231480">
    <property type="component" value="Unassembled WGS sequence"/>
</dbReference>
<keyword evidence="1" id="KW-0521">NADP</keyword>
<comment type="caution">
    <text evidence="2">The sequence shown here is derived from an EMBL/GenBank/DDBJ whole genome shotgun (WGS) entry which is preliminary data.</text>
</comment>
<dbReference type="PROSITE" id="PS51331">
    <property type="entry name" value="THYX"/>
    <property type="match status" value="1"/>
</dbReference>
<dbReference type="GO" id="GO:0032259">
    <property type="term" value="P:methylation"/>
    <property type="evidence" value="ECO:0007669"/>
    <property type="project" value="UniProtKB-KW"/>
</dbReference>
<dbReference type="EC" id="2.1.1.148" evidence="1"/>
<feature type="binding site" evidence="1">
    <location>
        <position position="55"/>
    </location>
    <ligand>
        <name>FAD</name>
        <dbReference type="ChEBI" id="CHEBI:57692"/>
        <note>ligand shared between neighboring subunits</note>
    </ligand>
</feature>
<dbReference type="CDD" id="cd20175">
    <property type="entry name" value="ThyX"/>
    <property type="match status" value="1"/>
</dbReference>
<comment type="subunit">
    <text evidence="1">Homotetramer.</text>
</comment>
<dbReference type="GO" id="GO:0006231">
    <property type="term" value="P:dTMP biosynthetic process"/>
    <property type="evidence" value="ECO:0007669"/>
    <property type="project" value="UniProtKB-UniRule"/>
</dbReference>
<keyword evidence="1" id="KW-0285">Flavoprotein</keyword>
<dbReference type="GO" id="GO:0006235">
    <property type="term" value="P:dTTP biosynthetic process"/>
    <property type="evidence" value="ECO:0007669"/>
    <property type="project" value="UniProtKB-UniRule"/>
</dbReference>
<comment type="pathway">
    <text evidence="1">Pyrimidine metabolism; dTTP biosynthesis.</text>
</comment>
<dbReference type="UniPathway" id="UPA00575"/>
<comment type="function">
    <text evidence="1">Catalyzes the reductive methylation of 2'-deoxyuridine-5'-monophosphate (dUMP) to 2'-deoxythymidine-5'-monophosphate (dTMP) while utilizing 5,10-methylenetetrahydrofolate (mTHF) as the methyl donor, and NADPH and FADH(2) as the reductant.</text>
</comment>
<feature type="active site" description="Involved in ionization of N3 of dUMP, leading to its activation" evidence="1">
    <location>
        <position position="169"/>
    </location>
</feature>
<dbReference type="NCBIfam" id="TIGR02170">
    <property type="entry name" value="thyX"/>
    <property type="match status" value="1"/>
</dbReference>
<keyword evidence="1" id="KW-0274">FAD</keyword>
<keyword evidence="1" id="KW-0545">Nucleotide biosynthesis</keyword>
<dbReference type="GO" id="GO:0050797">
    <property type="term" value="F:thymidylate synthase (FAD) activity"/>
    <property type="evidence" value="ECO:0007669"/>
    <property type="project" value="UniProtKB-UniRule"/>
</dbReference>
<reference evidence="2 3" key="1">
    <citation type="submission" date="2017-09" db="EMBL/GenBank/DDBJ databases">
        <title>Depth-based differentiation of microbial function through sediment-hosted aquifers and enrichment of novel symbionts in the deep terrestrial subsurface.</title>
        <authorList>
            <person name="Probst A.J."/>
            <person name="Ladd B."/>
            <person name="Jarett J.K."/>
            <person name="Geller-Mcgrath D.E."/>
            <person name="Sieber C.M."/>
            <person name="Emerson J.B."/>
            <person name="Anantharaman K."/>
            <person name="Thomas B.C."/>
            <person name="Malmstrom R."/>
            <person name="Stieglmeier M."/>
            <person name="Klingl A."/>
            <person name="Woyke T."/>
            <person name="Ryan C.M."/>
            <person name="Banfield J.F."/>
        </authorList>
    </citation>
    <scope>NUCLEOTIDE SEQUENCE [LARGE SCALE GENOMIC DNA]</scope>
    <source>
        <strain evidence="2">CG23_combo_of_CG06-09_8_20_14_all_37_13</strain>
    </source>
</reference>
<dbReference type="GO" id="GO:0070402">
    <property type="term" value="F:NADPH binding"/>
    <property type="evidence" value="ECO:0007669"/>
    <property type="project" value="TreeGrafter"/>
</dbReference>
<comment type="similarity">
    <text evidence="1">Belongs to the thymidylate synthase ThyX family.</text>
</comment>
<protein>
    <recommendedName>
        <fullName evidence="1">Flavin-dependent thymidylate synthase</fullName>
        <shortName evidence="1">FDTS</shortName>
        <ecNumber evidence="1">2.1.1.148</ecNumber>
    </recommendedName>
    <alternativeName>
        <fullName evidence="1">FAD-dependent thymidylate synthase</fullName>
    </alternativeName>
    <alternativeName>
        <fullName evidence="1">Thymidylate synthase ThyX</fullName>
        <shortName evidence="1">TS</shortName>
        <shortName evidence="1">TSase</shortName>
    </alternativeName>
</protein>
<keyword evidence="1" id="KW-0808">Transferase</keyword>
<dbReference type="GO" id="GO:0050660">
    <property type="term" value="F:flavin adenine dinucleotide binding"/>
    <property type="evidence" value="ECO:0007669"/>
    <property type="project" value="UniProtKB-UniRule"/>
</dbReference>
<sequence>MKVKLLSYTKNPEETCVAAIRQCYSEIGASEIHKNITNSLKKRLLKQVITSGHTSTLEHAGFTFAIEGISRACTHQLVRHRIASYSQQSQRYVQAGKNFKYIIPPAIKNNVRALKIFKANIQLSKKAYDNLINLGIQREDARFILTNAAESKIVVTMNVRSLFNFFEKRLCHRAQWEIRKLAQLMLNEVKKAAPNIFQYIGPTCQTQKICWENKLSCGFYKSITGAELKSRC</sequence>
<feature type="binding site" evidence="1">
    <location>
        <begin position="79"/>
        <end position="81"/>
    </location>
    <ligand>
        <name>FAD</name>
        <dbReference type="ChEBI" id="CHEBI:57692"/>
        <note>ligand shared between neighboring subunits</note>
    </ligand>
</feature>
<dbReference type="EMBL" id="PCRH01000010">
    <property type="protein sequence ID" value="PIP17345.1"/>
    <property type="molecule type" value="Genomic_DNA"/>
</dbReference>
<dbReference type="PANTHER" id="PTHR34934">
    <property type="entry name" value="FLAVIN-DEPENDENT THYMIDYLATE SYNTHASE"/>
    <property type="match status" value="1"/>
</dbReference>
<evidence type="ECO:0000313" key="3">
    <source>
        <dbReference type="Proteomes" id="UP000231480"/>
    </source>
</evidence>
<dbReference type="HAMAP" id="MF_01408">
    <property type="entry name" value="ThyX"/>
    <property type="match status" value="1"/>
</dbReference>
<comment type="cofactor">
    <cofactor evidence="1">
        <name>FAD</name>
        <dbReference type="ChEBI" id="CHEBI:57692"/>
    </cofactor>
    <text evidence="1">Binds 4 FAD per tetramer. Each FAD binding site is formed by three monomers.</text>
</comment>
<dbReference type="Gene3D" id="3.30.1360.170">
    <property type="match status" value="1"/>
</dbReference>
<feature type="binding site" evidence="1">
    <location>
        <position position="87"/>
    </location>
    <ligand>
        <name>FAD</name>
        <dbReference type="ChEBI" id="CHEBI:57692"/>
        <note>ligand shared between neighboring subunits</note>
    </ligand>
</feature>
<comment type="catalytic activity">
    <reaction evidence="1">
        <text>dUMP + (6R)-5,10-methylene-5,6,7,8-tetrahydrofolate + NADPH + H(+) = dTMP + (6S)-5,6,7,8-tetrahydrofolate + NADP(+)</text>
        <dbReference type="Rhea" id="RHEA:29043"/>
        <dbReference type="ChEBI" id="CHEBI:15378"/>
        <dbReference type="ChEBI" id="CHEBI:15636"/>
        <dbReference type="ChEBI" id="CHEBI:57453"/>
        <dbReference type="ChEBI" id="CHEBI:57783"/>
        <dbReference type="ChEBI" id="CHEBI:58349"/>
        <dbReference type="ChEBI" id="CHEBI:63528"/>
        <dbReference type="ChEBI" id="CHEBI:246422"/>
        <dbReference type="EC" id="2.1.1.148"/>
    </reaction>
</comment>
<feature type="binding site" evidence="1">
    <location>
        <position position="164"/>
    </location>
    <ligand>
        <name>FAD</name>
        <dbReference type="ChEBI" id="CHEBI:57692"/>
        <note>ligand shared between neighboring subunits</note>
    </ligand>
</feature>
<feature type="binding site" evidence="1">
    <location>
        <position position="169"/>
    </location>
    <ligand>
        <name>dUMP</name>
        <dbReference type="ChEBI" id="CHEBI:246422"/>
        <note>ligand shared between dimeric partners</note>
    </ligand>
</feature>
<dbReference type="AlphaFoldDB" id="A0A2G9YDP3"/>
<gene>
    <name evidence="1" type="primary">thyX</name>
    <name evidence="2" type="ORF">COX44_00410</name>
</gene>
<dbReference type="Pfam" id="PF02511">
    <property type="entry name" value="Thy1"/>
    <property type="match status" value="1"/>
</dbReference>
<feature type="binding site" description="in other chain" evidence="1">
    <location>
        <begin position="87"/>
        <end position="91"/>
    </location>
    <ligand>
        <name>dUMP</name>
        <dbReference type="ChEBI" id="CHEBI:246422"/>
        <note>ligand shared between dimeric partners</note>
    </ligand>
</feature>
<feature type="binding site" description="in other chain" evidence="1">
    <location>
        <position position="142"/>
    </location>
    <ligand>
        <name>dUMP</name>
        <dbReference type="ChEBI" id="CHEBI:246422"/>
        <note>ligand shared between dimeric partners</note>
    </ligand>
</feature>
<accession>A0A2G9YDP3</accession>
<evidence type="ECO:0000313" key="2">
    <source>
        <dbReference type="EMBL" id="PIP17345.1"/>
    </source>
</evidence>
<dbReference type="PANTHER" id="PTHR34934:SF1">
    <property type="entry name" value="FLAVIN-DEPENDENT THYMIDYLATE SYNTHASE"/>
    <property type="match status" value="1"/>
</dbReference>